<feature type="coiled-coil region" evidence="6">
    <location>
        <begin position="85"/>
        <end position="131"/>
    </location>
</feature>
<accession>D2MP54</accession>
<evidence type="ECO:0000313" key="9">
    <source>
        <dbReference type="Proteomes" id="UP000005017"/>
    </source>
</evidence>
<sequence length="576" mass="66731">MSEFLSFISDIRFIIAVAVLVVMACIWLIWTAIRGRHFQRELNELRVRFESVRMIPISLKMNKVINVANANEDIKPQVDEAHERYDQVISTMNGFEDSLKEMEENIQTNHLRGMKKSISTLRDEVQKLEVDTKEVEHGLDGFLAKETAQRQEVTALKNRFRAMKAQTMEMANRLSFAWPMIEQKLSDTEKMFSTFEEWMFNADFDKANKELFRIKLSIQDLDRALEQMPGLVHDGQGTIPKLAETLQKDYVHQRNRGVYLKHLEVETNLKIMTESLKEDLRLLKSGSVDGVREHLDDMMARIKQMDTAVKKEGKAFEEVHLLTKDSLSLRDETEKTSAFVIDQYEKVSDRFGMEEMKSKMDAEKERFAKLVEVMPSVIDTVKNQQTPATEVLIGLRKLIDDLNESYSSFKAMKEELEVATGEETRAREQLVKLQVTMSIVQLKLRKAKLPVISVKYEEDVNRAYDYFYRMNGLLEEKPLKMTLINSTIQEAVPFVYRLFRELSNVLGTAQMVEDTIVYGNRYRSTYADIDSDLSREELDYRNGEYTAALHKAISTMEKIVPGSYESMMKKSRALDA</sequence>
<dbReference type="GO" id="GO:0000917">
    <property type="term" value="P:division septum assembly"/>
    <property type="evidence" value="ECO:0007669"/>
    <property type="project" value="UniProtKB-KW"/>
</dbReference>
<keyword evidence="3 7" id="KW-1133">Transmembrane helix</keyword>
<comment type="subcellular location">
    <subcellularLocation>
        <location evidence="1">Cell membrane</location>
        <topology evidence="1">Single-pass membrane protein</topology>
    </subcellularLocation>
</comment>
<dbReference type="InterPro" id="IPR010379">
    <property type="entry name" value="EzrA"/>
</dbReference>
<dbReference type="EMBL" id="ADFR01000008">
    <property type="protein sequence ID" value="EFC05674.1"/>
    <property type="molecule type" value="Genomic_DNA"/>
</dbReference>
<feature type="transmembrane region" description="Helical" evidence="7">
    <location>
        <begin position="12"/>
        <end position="33"/>
    </location>
</feature>
<keyword evidence="9" id="KW-1185">Reference proteome</keyword>
<name>D2MP54_9FIRM</name>
<evidence type="ECO:0000256" key="1">
    <source>
        <dbReference type="ARBA" id="ARBA00004162"/>
    </source>
</evidence>
<keyword evidence="5" id="KW-0132">Cell division</keyword>
<evidence type="ECO:0000256" key="2">
    <source>
        <dbReference type="ARBA" id="ARBA00022692"/>
    </source>
</evidence>
<dbReference type="SUPFAM" id="SSF58100">
    <property type="entry name" value="Bacterial hemolysins"/>
    <property type="match status" value="1"/>
</dbReference>
<dbReference type="GO" id="GO:0000921">
    <property type="term" value="P:septin ring assembly"/>
    <property type="evidence" value="ECO:0007669"/>
    <property type="project" value="InterPro"/>
</dbReference>
<evidence type="ECO:0000256" key="7">
    <source>
        <dbReference type="SAM" id="Phobius"/>
    </source>
</evidence>
<keyword evidence="5" id="KW-0131">Cell cycle</keyword>
<dbReference type="OrthoDB" id="1654473at2"/>
<protein>
    <submittedName>
        <fullName evidence="8">Putative septation ring formation regulator EzrA</fullName>
    </submittedName>
</protein>
<dbReference type="STRING" id="679192.HMPREF9013_0279"/>
<dbReference type="RefSeq" id="WP_006627175.1">
    <property type="nucleotide sequence ID" value="NZ_ADFR01000008.1"/>
</dbReference>
<gene>
    <name evidence="8" type="ORF">HMPREF9013_0279</name>
</gene>
<keyword evidence="4 7" id="KW-0472">Membrane</keyword>
<evidence type="ECO:0000256" key="4">
    <source>
        <dbReference type="ARBA" id="ARBA00023136"/>
    </source>
</evidence>
<evidence type="ECO:0000256" key="3">
    <source>
        <dbReference type="ARBA" id="ARBA00022989"/>
    </source>
</evidence>
<evidence type="ECO:0000256" key="6">
    <source>
        <dbReference type="SAM" id="Coils"/>
    </source>
</evidence>
<organism evidence="8 9">
    <name type="scientific">Bulleidia extructa W1219</name>
    <dbReference type="NCBI Taxonomy" id="679192"/>
    <lineage>
        <taxon>Bacteria</taxon>
        <taxon>Bacillati</taxon>
        <taxon>Bacillota</taxon>
        <taxon>Erysipelotrichia</taxon>
        <taxon>Erysipelotrichales</taxon>
        <taxon>Erysipelotrichaceae</taxon>
        <taxon>Bulleidia</taxon>
    </lineage>
</organism>
<dbReference type="GO" id="GO:0005940">
    <property type="term" value="C:septin ring"/>
    <property type="evidence" value="ECO:0007669"/>
    <property type="project" value="InterPro"/>
</dbReference>
<evidence type="ECO:0000313" key="8">
    <source>
        <dbReference type="EMBL" id="EFC05674.1"/>
    </source>
</evidence>
<keyword evidence="2 7" id="KW-0812">Transmembrane</keyword>
<dbReference type="Pfam" id="PF06160">
    <property type="entry name" value="EzrA"/>
    <property type="match status" value="1"/>
</dbReference>
<keyword evidence="5" id="KW-0717">Septation</keyword>
<keyword evidence="6" id="KW-0175">Coiled coil</keyword>
<proteinExistence type="predicted"/>
<comment type="caution">
    <text evidence="8">The sequence shown here is derived from an EMBL/GenBank/DDBJ whole genome shotgun (WGS) entry which is preliminary data.</text>
</comment>
<reference evidence="9" key="1">
    <citation type="submission" date="2009-12" db="EMBL/GenBank/DDBJ databases">
        <title>Sequence of Clostridiales genomosp. BVAB3 str. UPII9-5.</title>
        <authorList>
            <person name="Madupu R."/>
            <person name="Durkin A.S."/>
            <person name="Torralba M."/>
            <person name="Methe B."/>
            <person name="Sutton G.G."/>
            <person name="Strausberg R.L."/>
            <person name="Nelson K.E."/>
        </authorList>
    </citation>
    <scope>NUCLEOTIDE SEQUENCE [LARGE SCALE GENOMIC DNA]</scope>
    <source>
        <strain evidence="9">W1219</strain>
    </source>
</reference>
<dbReference type="GO" id="GO:0005886">
    <property type="term" value="C:plasma membrane"/>
    <property type="evidence" value="ECO:0007669"/>
    <property type="project" value="UniProtKB-SubCell"/>
</dbReference>
<dbReference type="eggNOG" id="COG4477">
    <property type="taxonomic scope" value="Bacteria"/>
</dbReference>
<evidence type="ECO:0000256" key="5">
    <source>
        <dbReference type="ARBA" id="ARBA00023210"/>
    </source>
</evidence>
<dbReference type="Proteomes" id="UP000005017">
    <property type="component" value="Unassembled WGS sequence"/>
</dbReference>
<dbReference type="AlphaFoldDB" id="D2MP54"/>